<dbReference type="InterPro" id="IPR045455">
    <property type="entry name" value="NrS-1_pol-like_helicase"/>
</dbReference>
<name>A0A9X1B6S3_9GAMM</name>
<organism evidence="2 3">
    <name type="scientific">Lamprobacter modestohalophilus</name>
    <dbReference type="NCBI Taxonomy" id="1064514"/>
    <lineage>
        <taxon>Bacteria</taxon>
        <taxon>Pseudomonadati</taxon>
        <taxon>Pseudomonadota</taxon>
        <taxon>Gammaproteobacteria</taxon>
        <taxon>Chromatiales</taxon>
        <taxon>Chromatiaceae</taxon>
        <taxon>Lamprobacter</taxon>
    </lineage>
</organism>
<dbReference type="InterPro" id="IPR027417">
    <property type="entry name" value="P-loop_NTPase"/>
</dbReference>
<dbReference type="EMBL" id="NRRY01000125">
    <property type="protein sequence ID" value="MBK1621808.1"/>
    <property type="molecule type" value="Genomic_DNA"/>
</dbReference>
<protein>
    <recommendedName>
        <fullName evidence="1">NrS-1 polymerase-like helicase domain-containing protein</fullName>
    </recommendedName>
</protein>
<dbReference type="AlphaFoldDB" id="A0A9X1B6S3"/>
<accession>A0A9X1B6S3</accession>
<reference evidence="2 3" key="1">
    <citation type="journal article" date="2020" name="Microorganisms">
        <title>Osmotic Adaptation and Compatible Solute Biosynthesis of Phototrophic Bacteria as Revealed from Genome Analyses.</title>
        <authorList>
            <person name="Imhoff J.F."/>
            <person name="Rahn T."/>
            <person name="Kunzel S."/>
            <person name="Keller A."/>
            <person name="Neulinger S.C."/>
        </authorList>
    </citation>
    <scope>NUCLEOTIDE SEQUENCE [LARGE SCALE GENOMIC DNA]</scope>
    <source>
        <strain evidence="2 3">DSM 25653</strain>
    </source>
</reference>
<evidence type="ECO:0000313" key="2">
    <source>
        <dbReference type="EMBL" id="MBK1621808.1"/>
    </source>
</evidence>
<feature type="domain" description="NrS-1 polymerase-like helicase" evidence="1">
    <location>
        <begin position="21"/>
        <end position="130"/>
    </location>
</feature>
<dbReference type="Proteomes" id="UP001138768">
    <property type="component" value="Unassembled WGS sequence"/>
</dbReference>
<proteinExistence type="predicted"/>
<sequence length="307" mass="34531">MHWLAYSVQHPERQAEVAVVLKSEARGTGKGTFGRLVCQLFGNHARHITHSRHLTGNFNAHLRDCCLLFADEAFFVGDRAGSEVLKGLITEPTLIIERKGVDAIQAPNRLKIIMATNADWVIPAGADERRYLVLEVSTEHRQDHAYFSELNRLIDGGAGALLHYLLSLDLSGFNIRKVPTTRSLTEQKTHSFDAFNRWLHNALCDGEWKANGLRLEWDGPHSKGRIKECYDLFVKEHGIRYAQMDPSAFWRRMNKTLPGSLHSRPMVDGRRQQSVGFPPLPEARGQFEAAALNGDANDWPDDGTGEI</sequence>
<evidence type="ECO:0000259" key="1">
    <source>
        <dbReference type="Pfam" id="PF19263"/>
    </source>
</evidence>
<comment type="caution">
    <text evidence="2">The sequence shown here is derived from an EMBL/GenBank/DDBJ whole genome shotgun (WGS) entry which is preliminary data.</text>
</comment>
<evidence type="ECO:0000313" key="3">
    <source>
        <dbReference type="Proteomes" id="UP001138768"/>
    </source>
</evidence>
<keyword evidence="3" id="KW-1185">Reference proteome</keyword>
<gene>
    <name evidence="2" type="ORF">CKO42_26200</name>
</gene>
<dbReference type="SUPFAM" id="SSF52540">
    <property type="entry name" value="P-loop containing nucleoside triphosphate hydrolases"/>
    <property type="match status" value="1"/>
</dbReference>
<dbReference type="RefSeq" id="WP_200252221.1">
    <property type="nucleotide sequence ID" value="NZ_NRRY01000125.1"/>
</dbReference>
<dbReference type="Pfam" id="PF19263">
    <property type="entry name" value="DUF5906"/>
    <property type="match status" value="1"/>
</dbReference>
<dbReference type="Gene3D" id="3.40.50.300">
    <property type="entry name" value="P-loop containing nucleotide triphosphate hydrolases"/>
    <property type="match status" value="1"/>
</dbReference>